<keyword evidence="1" id="KW-0863">Zinc-finger</keyword>
<dbReference type="AlphaFoldDB" id="A0A7R9T0S9"/>
<protein>
    <recommendedName>
        <fullName evidence="3">DNL-type domain-containing protein</fullName>
    </recommendedName>
</protein>
<organism evidence="4">
    <name type="scientific">Ostreococcus sp. 'lucimarinus'</name>
    <dbReference type="NCBI Taxonomy" id="242159"/>
    <lineage>
        <taxon>Eukaryota</taxon>
        <taxon>Viridiplantae</taxon>
        <taxon>Chlorophyta</taxon>
        <taxon>Mamiellophyceae</taxon>
        <taxon>Mamiellales</taxon>
        <taxon>Bathycoccaceae</taxon>
        <taxon>Ostreococcus</taxon>
    </lineage>
</organism>
<feature type="domain" description="DNL-type" evidence="3">
    <location>
        <begin position="102"/>
        <end position="181"/>
    </location>
</feature>
<dbReference type="InterPro" id="IPR007853">
    <property type="entry name" value="Znf_DNL-typ"/>
</dbReference>
<evidence type="ECO:0000256" key="1">
    <source>
        <dbReference type="PROSITE-ProRule" id="PRU00834"/>
    </source>
</evidence>
<dbReference type="PANTHER" id="PTHR20922">
    <property type="entry name" value="DNL-TYPE ZINC FINGER PROTEIN"/>
    <property type="match status" value="1"/>
</dbReference>
<proteinExistence type="predicted"/>
<dbReference type="GO" id="GO:0006457">
    <property type="term" value="P:protein folding"/>
    <property type="evidence" value="ECO:0007669"/>
    <property type="project" value="TreeGrafter"/>
</dbReference>
<dbReference type="InterPro" id="IPR024158">
    <property type="entry name" value="Mt_import_TIM15"/>
</dbReference>
<dbReference type="GO" id="GO:0008270">
    <property type="term" value="F:zinc ion binding"/>
    <property type="evidence" value="ECO:0007669"/>
    <property type="project" value="UniProtKB-KW"/>
</dbReference>
<dbReference type="GO" id="GO:0050821">
    <property type="term" value="P:protein stabilization"/>
    <property type="evidence" value="ECO:0007669"/>
    <property type="project" value="TreeGrafter"/>
</dbReference>
<name>A0A7R9T0S9_9CHLO</name>
<gene>
    <name evidence="4" type="ORF">OLUC0939_LOCUS1955</name>
</gene>
<evidence type="ECO:0000313" key="4">
    <source>
        <dbReference type="EMBL" id="CAD8221235.1"/>
    </source>
</evidence>
<accession>A0A7R9T0S9</accession>
<dbReference type="PANTHER" id="PTHR20922:SF15">
    <property type="entry name" value="A_TM021B04.14 PROTEIN"/>
    <property type="match status" value="1"/>
</dbReference>
<reference evidence="4" key="1">
    <citation type="submission" date="2021-01" db="EMBL/GenBank/DDBJ databases">
        <authorList>
            <person name="Corre E."/>
            <person name="Pelletier E."/>
            <person name="Niang G."/>
            <person name="Scheremetjew M."/>
            <person name="Finn R."/>
            <person name="Kale V."/>
            <person name="Holt S."/>
            <person name="Cochrane G."/>
            <person name="Meng A."/>
            <person name="Brown T."/>
            <person name="Cohen L."/>
        </authorList>
    </citation>
    <scope>NUCLEOTIDE SEQUENCE</scope>
    <source>
        <strain evidence="4">Clade-A-BCC118000</strain>
    </source>
</reference>
<evidence type="ECO:0000259" key="3">
    <source>
        <dbReference type="PROSITE" id="PS51501"/>
    </source>
</evidence>
<dbReference type="PROSITE" id="PS51501">
    <property type="entry name" value="ZF_DNL"/>
    <property type="match status" value="1"/>
</dbReference>
<evidence type="ECO:0000256" key="2">
    <source>
        <dbReference type="SAM" id="MobiDB-lite"/>
    </source>
</evidence>
<dbReference type="GO" id="GO:0051087">
    <property type="term" value="F:protein-folding chaperone binding"/>
    <property type="evidence" value="ECO:0007669"/>
    <property type="project" value="TreeGrafter"/>
</dbReference>
<sequence>MSFALTLARPARVSPFARARERSTTSACTPSSSRVARRSRAASVVLARAPSLSTRLFARRRDDVPLARVRSVARVNVLGDGGTSSSDDEGEEEGRASVQLPRTRRRVQMTFTCNKCEGRTMRMVNPEVLERGTMWVQCGECEVWHQIVDNLGLIFDFTGDYTELKDKIINAKRMQPPESDE</sequence>
<feature type="region of interest" description="Disordered" evidence="2">
    <location>
        <begin position="78"/>
        <end position="101"/>
    </location>
</feature>
<dbReference type="GO" id="GO:0030150">
    <property type="term" value="P:protein import into mitochondrial matrix"/>
    <property type="evidence" value="ECO:0007669"/>
    <property type="project" value="TreeGrafter"/>
</dbReference>
<keyword evidence="1" id="KW-0862">Zinc</keyword>
<dbReference type="Pfam" id="PF05180">
    <property type="entry name" value="zf-DNL"/>
    <property type="match status" value="1"/>
</dbReference>
<keyword evidence="1" id="KW-0479">Metal-binding</keyword>
<dbReference type="GO" id="GO:0005739">
    <property type="term" value="C:mitochondrion"/>
    <property type="evidence" value="ECO:0007669"/>
    <property type="project" value="TreeGrafter"/>
</dbReference>
<dbReference type="EMBL" id="HBDX01002287">
    <property type="protein sequence ID" value="CAD8221235.1"/>
    <property type="molecule type" value="Transcribed_RNA"/>
</dbReference>